<gene>
    <name evidence="1" type="ORF">CWI36_1957p0010</name>
</gene>
<dbReference type="VEuPathDB" id="MicrosporidiaDB:CWI39_0520p0010"/>
<dbReference type="VEuPathDB" id="MicrosporidiaDB:CWI36_1957p0010"/>
<comment type="caution">
    <text evidence="1">The sequence shown here is derived from an EMBL/GenBank/DDBJ whole genome shotgun (WGS) entry which is preliminary data.</text>
</comment>
<organism evidence="1 2">
    <name type="scientific">Hamiltosporidium magnivora</name>
    <dbReference type="NCBI Taxonomy" id="148818"/>
    <lineage>
        <taxon>Eukaryota</taxon>
        <taxon>Fungi</taxon>
        <taxon>Fungi incertae sedis</taxon>
        <taxon>Microsporidia</taxon>
        <taxon>Dubosqiidae</taxon>
        <taxon>Hamiltosporidium</taxon>
    </lineage>
</organism>
<name>A0A4Q9KXZ7_9MICR</name>
<reference evidence="1 2" key="1">
    <citation type="submission" date="2017-12" db="EMBL/GenBank/DDBJ databases">
        <authorList>
            <person name="Pombert J.-F."/>
            <person name="Haag K.L."/>
            <person name="Ebert D."/>
        </authorList>
    </citation>
    <scope>NUCLEOTIDE SEQUENCE [LARGE SCALE GENOMIC DNA]</scope>
    <source>
        <strain evidence="1">BE-OM-2</strain>
    </source>
</reference>
<accession>A0A4Q9KXZ7</accession>
<dbReference type="AlphaFoldDB" id="A0A4Q9KXZ7"/>
<sequence length="271" mass="31151">MRLRNKRISAISRIEIYSGGAESVCHNCNIFEKIRASLSVIEGPEIHEQPTSRNYSSFDTLKRQNCLMVDSTNSFNPTNINNSKESFQAESFISPHNRCSSSATPNCSSEDIQHKEYDSNKRRRLDDANKTENTHCHFTGQTSHTTNDVCTGGVINQNSPAIFSFWNRNTIENAIKFPGHIQIVLPLEPINIVRFDYSENYMIRSMYLDEFNNVKTSKKEINIQDITNSNIDSSLFEECIYVLRYGWNCNFLGIKKENFLNLISLIYDLKC</sequence>
<proteinExistence type="predicted"/>
<dbReference type="Proteomes" id="UP000291404">
    <property type="component" value="Unassembled WGS sequence"/>
</dbReference>
<dbReference type="EMBL" id="PITI01001957">
    <property type="protein sequence ID" value="TBT99494.1"/>
    <property type="molecule type" value="Genomic_DNA"/>
</dbReference>
<evidence type="ECO:0000313" key="2">
    <source>
        <dbReference type="Proteomes" id="UP000291404"/>
    </source>
</evidence>
<evidence type="ECO:0000313" key="1">
    <source>
        <dbReference type="EMBL" id="TBT99494.1"/>
    </source>
</evidence>
<feature type="non-terminal residue" evidence="1">
    <location>
        <position position="271"/>
    </location>
</feature>
<keyword evidence="2" id="KW-1185">Reference proteome</keyword>
<protein>
    <submittedName>
        <fullName evidence="1">Uncharacterized protein</fullName>
    </submittedName>
</protein>